<evidence type="ECO:0000313" key="2">
    <source>
        <dbReference type="EMBL" id="KAK5277392.1"/>
    </source>
</evidence>
<dbReference type="Proteomes" id="UP001357485">
    <property type="component" value="Unassembled WGS sequence"/>
</dbReference>
<evidence type="ECO:0000256" key="1">
    <source>
        <dbReference type="SAM" id="MobiDB-lite"/>
    </source>
</evidence>
<keyword evidence="3" id="KW-1185">Reference proteome</keyword>
<evidence type="ECO:0000313" key="3">
    <source>
        <dbReference type="Proteomes" id="UP001357485"/>
    </source>
</evidence>
<feature type="non-terminal residue" evidence="2">
    <location>
        <position position="56"/>
    </location>
</feature>
<accession>A0ABR0M2L6</accession>
<protein>
    <submittedName>
        <fullName evidence="2">Uncharacterized protein</fullName>
    </submittedName>
</protein>
<dbReference type="EMBL" id="JAVRRA010002664">
    <property type="protein sequence ID" value="KAK5277392.1"/>
    <property type="molecule type" value="Genomic_DNA"/>
</dbReference>
<name>A0ABR0M2L6_9PEZI</name>
<gene>
    <name evidence="2" type="ORF">LTR16_009834</name>
</gene>
<sequence length="56" mass="6172">MPTSSDSSEGVRRPSPTSTGSAAKHSSGDEEPTLAGVKDGRRWWKFRMRTYDDNGQ</sequence>
<organism evidence="2 3">
    <name type="scientific">Cryomyces antarcticus</name>
    <dbReference type="NCBI Taxonomy" id="329879"/>
    <lineage>
        <taxon>Eukaryota</taxon>
        <taxon>Fungi</taxon>
        <taxon>Dikarya</taxon>
        <taxon>Ascomycota</taxon>
        <taxon>Pezizomycotina</taxon>
        <taxon>Dothideomycetes</taxon>
        <taxon>Dothideomycetes incertae sedis</taxon>
        <taxon>Cryomyces</taxon>
    </lineage>
</organism>
<proteinExistence type="predicted"/>
<reference evidence="2 3" key="1">
    <citation type="submission" date="2023-08" db="EMBL/GenBank/DDBJ databases">
        <title>Black Yeasts Isolated from many extreme environments.</title>
        <authorList>
            <person name="Coleine C."/>
            <person name="Stajich J.E."/>
            <person name="Selbmann L."/>
        </authorList>
    </citation>
    <scope>NUCLEOTIDE SEQUENCE [LARGE SCALE GENOMIC DNA]</scope>
    <source>
        <strain evidence="2 3">CCFEE 536</strain>
    </source>
</reference>
<feature type="region of interest" description="Disordered" evidence="1">
    <location>
        <begin position="1"/>
        <end position="40"/>
    </location>
</feature>
<comment type="caution">
    <text evidence="2">The sequence shown here is derived from an EMBL/GenBank/DDBJ whole genome shotgun (WGS) entry which is preliminary data.</text>
</comment>